<evidence type="ECO:0000313" key="1">
    <source>
        <dbReference type="EMBL" id="CAK9321548.1"/>
    </source>
</evidence>
<evidence type="ECO:0000313" key="2">
    <source>
        <dbReference type="Proteomes" id="UP001642487"/>
    </source>
</evidence>
<dbReference type="PROSITE" id="PS51257">
    <property type="entry name" value="PROKAR_LIPOPROTEIN"/>
    <property type="match status" value="1"/>
</dbReference>
<protein>
    <submittedName>
        <fullName evidence="1">Uncharacterized protein</fullName>
    </submittedName>
</protein>
<name>A0ABP0YQS1_9ROSI</name>
<sequence length="102" mass="11337">MGGKKTKNPWSHSSLILLSCSSPHTTRRPVPFFFPDDLSDVTLSISLLPVARYPPSLPLFDCSPLYHVAHKASCHRRAWGPHRSPPGVLEPRHLTADSFTPL</sequence>
<reference evidence="1 2" key="1">
    <citation type="submission" date="2024-03" db="EMBL/GenBank/DDBJ databases">
        <authorList>
            <person name="Gkanogiannis A."/>
            <person name="Becerra Lopez-Lavalle L."/>
        </authorList>
    </citation>
    <scope>NUCLEOTIDE SEQUENCE [LARGE SCALE GENOMIC DNA]</scope>
</reference>
<proteinExistence type="predicted"/>
<dbReference type="Proteomes" id="UP001642487">
    <property type="component" value="Chromosome 5"/>
</dbReference>
<gene>
    <name evidence="1" type="ORF">CITCOLO1_LOCUS13623</name>
</gene>
<dbReference type="EMBL" id="OZ021739">
    <property type="protein sequence ID" value="CAK9321548.1"/>
    <property type="molecule type" value="Genomic_DNA"/>
</dbReference>
<organism evidence="1 2">
    <name type="scientific">Citrullus colocynthis</name>
    <name type="common">colocynth</name>
    <dbReference type="NCBI Taxonomy" id="252529"/>
    <lineage>
        <taxon>Eukaryota</taxon>
        <taxon>Viridiplantae</taxon>
        <taxon>Streptophyta</taxon>
        <taxon>Embryophyta</taxon>
        <taxon>Tracheophyta</taxon>
        <taxon>Spermatophyta</taxon>
        <taxon>Magnoliopsida</taxon>
        <taxon>eudicotyledons</taxon>
        <taxon>Gunneridae</taxon>
        <taxon>Pentapetalae</taxon>
        <taxon>rosids</taxon>
        <taxon>fabids</taxon>
        <taxon>Cucurbitales</taxon>
        <taxon>Cucurbitaceae</taxon>
        <taxon>Benincaseae</taxon>
        <taxon>Citrullus</taxon>
    </lineage>
</organism>
<accession>A0ABP0YQS1</accession>
<keyword evidence="2" id="KW-1185">Reference proteome</keyword>